<dbReference type="InterPro" id="IPR041700">
    <property type="entry name" value="OMP_b-brl_3"/>
</dbReference>
<dbReference type="SUPFAM" id="SSF49464">
    <property type="entry name" value="Carboxypeptidase regulatory domain-like"/>
    <property type="match status" value="1"/>
</dbReference>
<keyword evidence="8" id="KW-1185">Reference proteome</keyword>
<dbReference type="AlphaFoldDB" id="A0A1H5RVX7"/>
<keyword evidence="3" id="KW-0998">Cell outer membrane</keyword>
<evidence type="ECO:0000256" key="5">
    <source>
        <dbReference type="SAM" id="SignalP"/>
    </source>
</evidence>
<evidence type="ECO:0000256" key="2">
    <source>
        <dbReference type="ARBA" id="ARBA00023136"/>
    </source>
</evidence>
<gene>
    <name evidence="7" type="ORF">SAMN05421877_10170</name>
</gene>
<evidence type="ECO:0000256" key="4">
    <source>
        <dbReference type="SAM" id="MobiDB-lite"/>
    </source>
</evidence>
<evidence type="ECO:0000313" key="8">
    <source>
        <dbReference type="Proteomes" id="UP000236731"/>
    </source>
</evidence>
<keyword evidence="7" id="KW-0675">Receptor</keyword>
<comment type="subcellular location">
    <subcellularLocation>
        <location evidence="1">Cell outer membrane</location>
    </subcellularLocation>
</comment>
<dbReference type="EMBL" id="FNUT01000001">
    <property type="protein sequence ID" value="SEF41858.1"/>
    <property type="molecule type" value="Genomic_DNA"/>
</dbReference>
<dbReference type="InterPro" id="IPR008969">
    <property type="entry name" value="CarboxyPept-like_regulatory"/>
</dbReference>
<proteinExistence type="predicted"/>
<dbReference type="SUPFAM" id="SSF56935">
    <property type="entry name" value="Porins"/>
    <property type="match status" value="1"/>
</dbReference>
<evidence type="ECO:0000313" key="7">
    <source>
        <dbReference type="EMBL" id="SEF41858.1"/>
    </source>
</evidence>
<evidence type="ECO:0000256" key="1">
    <source>
        <dbReference type="ARBA" id="ARBA00004442"/>
    </source>
</evidence>
<dbReference type="Gene3D" id="2.40.170.20">
    <property type="entry name" value="TonB-dependent receptor, beta-barrel domain"/>
    <property type="match status" value="1"/>
</dbReference>
<evidence type="ECO:0000259" key="6">
    <source>
        <dbReference type="Pfam" id="PF14905"/>
    </source>
</evidence>
<feature type="compositionally biased region" description="Basic and acidic residues" evidence="4">
    <location>
        <begin position="416"/>
        <end position="435"/>
    </location>
</feature>
<dbReference type="GO" id="GO:0009279">
    <property type="term" value="C:cell outer membrane"/>
    <property type="evidence" value="ECO:0007669"/>
    <property type="project" value="UniProtKB-SubCell"/>
</dbReference>
<reference evidence="8" key="1">
    <citation type="submission" date="2016-10" db="EMBL/GenBank/DDBJ databases">
        <authorList>
            <person name="Varghese N."/>
            <person name="Submissions S."/>
        </authorList>
    </citation>
    <scope>NUCLEOTIDE SEQUENCE [LARGE SCALE GENOMIC DNA]</scope>
    <source>
        <strain evidence="8">DSM 22361</strain>
    </source>
</reference>
<feature type="region of interest" description="Disordered" evidence="4">
    <location>
        <begin position="413"/>
        <end position="441"/>
    </location>
</feature>
<feature type="domain" description="Outer membrane protein beta-barrel" evidence="6">
    <location>
        <begin position="454"/>
        <end position="758"/>
    </location>
</feature>
<organism evidence="7 8">
    <name type="scientific">Sphingobacterium lactis</name>
    <dbReference type="NCBI Taxonomy" id="797291"/>
    <lineage>
        <taxon>Bacteria</taxon>
        <taxon>Pseudomonadati</taxon>
        <taxon>Bacteroidota</taxon>
        <taxon>Sphingobacteriia</taxon>
        <taxon>Sphingobacteriales</taxon>
        <taxon>Sphingobacteriaceae</taxon>
        <taxon>Sphingobacterium</taxon>
    </lineage>
</organism>
<dbReference type="Proteomes" id="UP000236731">
    <property type="component" value="Unassembled WGS sequence"/>
</dbReference>
<dbReference type="InterPro" id="IPR036942">
    <property type="entry name" value="Beta-barrel_TonB_sf"/>
</dbReference>
<name>A0A1H5RVX7_9SPHI</name>
<protein>
    <submittedName>
        <fullName evidence="7">Outer membrane receptor proteins, mostly Fe transport</fullName>
    </submittedName>
</protein>
<keyword evidence="5" id="KW-0732">Signal</keyword>
<feature type="chain" id="PRO_5009283392" evidence="5">
    <location>
        <begin position="23"/>
        <end position="928"/>
    </location>
</feature>
<sequence>MKLLTNVILSLFFGLFTLQSMAQSKLTGTVMDETDKTKLTNATAMLLTAKDSILVDFTRANADGKFTLNNPDAEDYLLIISYPKFGDFYDQVAKGTGSKDFGEIKLQSAANLIDEILITGKIPVVIKGDTVEYDASSFVTEKNAKVEDLLKVLPGITVDASGKITAQGKEVTKVLVDGEEFFGDDPKLVTRNIRSDMVDKVQVFEKKSEEAERTGVDDGQRIQTINVKLKEDAKNGMFGTLTGGGGLDDNTGYYLGKAAINKFKGAQKISAYGITSNDGTTDLDWREAEKFGIDNGNVTITEDGGMMVTGGSGFLSNTRRGQPRAITAGASFMDAWNEKKHKLNLNYKFGQAENEIRTEQISQSPLESGLLSNNTVTTDNSKSTGHRLNAKYDVAVDSLTALTVRMAASRVQNENETYRTGESFRNDIRESDNERSQSINSTKENFNVDANLTRKFKKEGRSITLKLTGNYGKTNGDMLLNSRLTDFTKDSTSIVDQFKDNSNNSDAVMASATYTEPLSKKINMSIGYEFTNSRAHSINSSFNKDAAGNYTDFDREFSNDFNFNTVRNAANLAFNYKTEKFEFNLTNNVRHDDMFMKDNLETTERQRDYLTYNPRARFRYNFSKAKSINLQYNRSNSLPTLLQIQPLKQNEDPLNLYFGNENLKPSVSNNFGLNYYFFDMMKGKGMYSGLNITQTKDAIQTDVVILPGLRRELYYVNLDKQMTTGYLYGGYQFDLIKKRQIKMDIGLNGNISNYYNRVKDLSNGAIDGEFQENRNTNYAMGADIGFRRDATKGFDFYVTFTPGYRVLNNSLNTDLNSDGFTFNTYGGYTYYLPKKIQLTGRLEYNYEAATQSLPTDFSMLKFSPGISKKFLKNESLVAEFYVNDVFNQNVGFSRSQSGSAITQTRYNNISRYYMLKLTWEFTSMKGAQ</sequence>
<dbReference type="RefSeq" id="WP_103904749.1">
    <property type="nucleotide sequence ID" value="NZ_CP049246.1"/>
</dbReference>
<dbReference type="OrthoDB" id="1086219at2"/>
<accession>A0A1H5RVX7</accession>
<keyword evidence="2" id="KW-0472">Membrane</keyword>
<evidence type="ECO:0000256" key="3">
    <source>
        <dbReference type="ARBA" id="ARBA00023237"/>
    </source>
</evidence>
<dbReference type="Pfam" id="PF14905">
    <property type="entry name" value="OMP_b-brl_3"/>
    <property type="match status" value="1"/>
</dbReference>
<feature type="signal peptide" evidence="5">
    <location>
        <begin position="1"/>
        <end position="22"/>
    </location>
</feature>